<dbReference type="EMBL" id="OW152821">
    <property type="protein sequence ID" value="CAH2077104.1"/>
    <property type="molecule type" value="Genomic_DNA"/>
</dbReference>
<evidence type="ECO:0000313" key="2">
    <source>
        <dbReference type="EMBL" id="CAH2077104.1"/>
    </source>
</evidence>
<feature type="compositionally biased region" description="Basic and acidic residues" evidence="1">
    <location>
        <begin position="73"/>
        <end position="83"/>
    </location>
</feature>
<protein>
    <submittedName>
        <fullName evidence="2">Uncharacterized protein</fullName>
    </submittedName>
</protein>
<sequence>MTAVKESHYITTSIATKAIKLNCGWATITVFADARKGRLVYQATIQLLQGKLFPEIPPTTLPPSDVSTTFGGDRAKPLLHEWPDPPGEVSRPHRRPA</sequence>
<evidence type="ECO:0000313" key="3">
    <source>
        <dbReference type="Proteomes" id="UP000837857"/>
    </source>
</evidence>
<gene>
    <name evidence="2" type="ORF">IPOD504_LOCUS17553</name>
</gene>
<dbReference type="Proteomes" id="UP000837857">
    <property type="component" value="Chromosome 9"/>
</dbReference>
<organism evidence="2 3">
    <name type="scientific">Iphiclides podalirius</name>
    <name type="common">scarce swallowtail</name>
    <dbReference type="NCBI Taxonomy" id="110791"/>
    <lineage>
        <taxon>Eukaryota</taxon>
        <taxon>Metazoa</taxon>
        <taxon>Ecdysozoa</taxon>
        <taxon>Arthropoda</taxon>
        <taxon>Hexapoda</taxon>
        <taxon>Insecta</taxon>
        <taxon>Pterygota</taxon>
        <taxon>Neoptera</taxon>
        <taxon>Endopterygota</taxon>
        <taxon>Lepidoptera</taxon>
        <taxon>Glossata</taxon>
        <taxon>Ditrysia</taxon>
        <taxon>Papilionoidea</taxon>
        <taxon>Papilionidae</taxon>
        <taxon>Papilioninae</taxon>
        <taxon>Iphiclides</taxon>
    </lineage>
</organism>
<keyword evidence="3" id="KW-1185">Reference proteome</keyword>
<feature type="non-terminal residue" evidence="2">
    <location>
        <position position="97"/>
    </location>
</feature>
<name>A0ABN8J982_9NEOP</name>
<proteinExistence type="predicted"/>
<accession>A0ABN8J982</accession>
<feature type="region of interest" description="Disordered" evidence="1">
    <location>
        <begin position="59"/>
        <end position="97"/>
    </location>
</feature>
<reference evidence="2" key="1">
    <citation type="submission" date="2022-03" db="EMBL/GenBank/DDBJ databases">
        <authorList>
            <person name="Martin H S."/>
        </authorList>
    </citation>
    <scope>NUCLEOTIDE SEQUENCE</scope>
</reference>
<evidence type="ECO:0000256" key="1">
    <source>
        <dbReference type="SAM" id="MobiDB-lite"/>
    </source>
</evidence>